<keyword evidence="2" id="KW-0238">DNA-binding</keyword>
<dbReference type="SUPFAM" id="SSF46689">
    <property type="entry name" value="Homeodomain-like"/>
    <property type="match status" value="1"/>
</dbReference>
<name>A0A6M2BRN8_9GAMM</name>
<evidence type="ECO:0000313" key="6">
    <source>
        <dbReference type="Proteomes" id="UP000472676"/>
    </source>
</evidence>
<sequence length="304" mass="34012">MTSRARASIHVEAELAAPSAQVQLIEYRFDEPPTSVVHLDDKIRVELCLNTRHRSARASFVDYWTTEHFERIGELFVVPPTLDMAARADEDRTLKSLVCMLEVAPVMALFDRLPEFTDRFLILGLDVRDANVRYLMLRLADEARHPGFASQILVESIAAQLGVDLLRYGAALPERQIRGGLAAWQLRRIEERLYEIRSSPSLHELAELCCISVRQLTRSFRSTRGCSVGAFVVDRQITHAKRMLAADESVGAIAGALGFSSSSNFCAAFRRSVGMTPGEYQQSLLAHRSFYAAGFKPDDRPARA</sequence>
<dbReference type="GO" id="GO:0003700">
    <property type="term" value="F:DNA-binding transcription factor activity"/>
    <property type="evidence" value="ECO:0007669"/>
    <property type="project" value="InterPro"/>
</dbReference>
<evidence type="ECO:0000256" key="1">
    <source>
        <dbReference type="ARBA" id="ARBA00023015"/>
    </source>
</evidence>
<dbReference type="InterPro" id="IPR020449">
    <property type="entry name" value="Tscrpt_reg_AraC-type_HTH"/>
</dbReference>
<evidence type="ECO:0000256" key="3">
    <source>
        <dbReference type="ARBA" id="ARBA00023163"/>
    </source>
</evidence>
<evidence type="ECO:0000313" key="5">
    <source>
        <dbReference type="EMBL" id="NGY05004.1"/>
    </source>
</evidence>
<dbReference type="PANTHER" id="PTHR46796">
    <property type="entry name" value="HTH-TYPE TRANSCRIPTIONAL ACTIVATOR RHAS-RELATED"/>
    <property type="match status" value="1"/>
</dbReference>
<keyword evidence="6" id="KW-1185">Reference proteome</keyword>
<comment type="caution">
    <text evidence="5">The sequence shown here is derived from an EMBL/GenBank/DDBJ whole genome shotgun (WGS) entry which is preliminary data.</text>
</comment>
<dbReference type="PROSITE" id="PS01124">
    <property type="entry name" value="HTH_ARAC_FAMILY_2"/>
    <property type="match status" value="1"/>
</dbReference>
<dbReference type="InterPro" id="IPR009057">
    <property type="entry name" value="Homeodomain-like_sf"/>
</dbReference>
<dbReference type="SMART" id="SM00342">
    <property type="entry name" value="HTH_ARAC"/>
    <property type="match status" value="1"/>
</dbReference>
<dbReference type="PRINTS" id="PR00032">
    <property type="entry name" value="HTHARAC"/>
</dbReference>
<dbReference type="Pfam" id="PF12833">
    <property type="entry name" value="HTH_18"/>
    <property type="match status" value="1"/>
</dbReference>
<keyword evidence="1" id="KW-0805">Transcription regulation</keyword>
<accession>A0A6M2BRN8</accession>
<gene>
    <name evidence="5" type="ORF">G7Y85_09515</name>
</gene>
<proteinExistence type="predicted"/>
<organism evidence="5 6">
    <name type="scientific">Solimonas terrae</name>
    <dbReference type="NCBI Taxonomy" id="1396819"/>
    <lineage>
        <taxon>Bacteria</taxon>
        <taxon>Pseudomonadati</taxon>
        <taxon>Pseudomonadota</taxon>
        <taxon>Gammaproteobacteria</taxon>
        <taxon>Nevskiales</taxon>
        <taxon>Nevskiaceae</taxon>
        <taxon>Solimonas</taxon>
    </lineage>
</organism>
<evidence type="ECO:0000256" key="2">
    <source>
        <dbReference type="ARBA" id="ARBA00023125"/>
    </source>
</evidence>
<dbReference type="InterPro" id="IPR050204">
    <property type="entry name" value="AraC_XylS_family_regulators"/>
</dbReference>
<feature type="domain" description="HTH araC/xylS-type" evidence="4">
    <location>
        <begin position="183"/>
        <end position="283"/>
    </location>
</feature>
<keyword evidence="3" id="KW-0804">Transcription</keyword>
<dbReference type="RefSeq" id="WP_166255473.1">
    <property type="nucleotide sequence ID" value="NZ_JAAMOW010000004.1"/>
</dbReference>
<evidence type="ECO:0000259" key="4">
    <source>
        <dbReference type="PROSITE" id="PS01124"/>
    </source>
</evidence>
<protein>
    <submittedName>
        <fullName evidence="5">Helix-turn-helix transcriptional regulator</fullName>
    </submittedName>
</protein>
<dbReference type="Gene3D" id="1.10.10.60">
    <property type="entry name" value="Homeodomain-like"/>
    <property type="match status" value="1"/>
</dbReference>
<dbReference type="Proteomes" id="UP000472676">
    <property type="component" value="Unassembled WGS sequence"/>
</dbReference>
<dbReference type="GO" id="GO:0043565">
    <property type="term" value="F:sequence-specific DNA binding"/>
    <property type="evidence" value="ECO:0007669"/>
    <property type="project" value="InterPro"/>
</dbReference>
<reference evidence="5 6" key="1">
    <citation type="journal article" date="2014" name="Int. J. Syst. Evol. Microbiol.">
        <title>Solimonas terrae sp. nov., isolated from soil.</title>
        <authorList>
            <person name="Kim S.J."/>
            <person name="Moon J.Y."/>
            <person name="Weon H.Y."/>
            <person name="Ahn J.H."/>
            <person name="Chen W.M."/>
            <person name="Kwon S.W."/>
        </authorList>
    </citation>
    <scope>NUCLEOTIDE SEQUENCE [LARGE SCALE GENOMIC DNA]</scope>
    <source>
        <strain evidence="5 6">KIS83-12</strain>
    </source>
</reference>
<dbReference type="EMBL" id="JAAMOW010000004">
    <property type="protein sequence ID" value="NGY05004.1"/>
    <property type="molecule type" value="Genomic_DNA"/>
</dbReference>
<dbReference type="AlphaFoldDB" id="A0A6M2BRN8"/>
<dbReference type="InterPro" id="IPR018060">
    <property type="entry name" value="HTH_AraC"/>
</dbReference>